<dbReference type="GO" id="GO:0003677">
    <property type="term" value="F:DNA binding"/>
    <property type="evidence" value="ECO:0007669"/>
    <property type="project" value="UniProtKB-KW"/>
</dbReference>
<accession>A0AA44EK79</accession>
<gene>
    <name evidence="2" type="ORF">FOB26_11625</name>
</gene>
<protein>
    <submittedName>
        <fullName evidence="2">Com family DNA-binding transcriptional regulator</fullName>
    </submittedName>
</protein>
<dbReference type="AlphaFoldDB" id="A0AA44EK79"/>
<keyword evidence="2" id="KW-0238">DNA-binding</keyword>
<feature type="region of interest" description="Disordered" evidence="1">
    <location>
        <begin position="40"/>
        <end position="72"/>
    </location>
</feature>
<dbReference type="InterPro" id="IPR019294">
    <property type="entry name" value="Translation_reg_Com"/>
</dbReference>
<keyword evidence="3" id="KW-1185">Reference proteome</keyword>
<evidence type="ECO:0000313" key="3">
    <source>
        <dbReference type="Proteomes" id="UP001155820"/>
    </source>
</evidence>
<dbReference type="Proteomes" id="UP001155820">
    <property type="component" value="Unassembled WGS sequence"/>
</dbReference>
<sequence>MQNIRCGTCSALLFRAGQGAISNDIEIKCRRCGTINHLRPAEPLTDRQERRSKERLNASNDRPSTTSKIFPR</sequence>
<feature type="compositionally biased region" description="Polar residues" evidence="1">
    <location>
        <begin position="57"/>
        <end position="72"/>
    </location>
</feature>
<evidence type="ECO:0000256" key="1">
    <source>
        <dbReference type="SAM" id="MobiDB-lite"/>
    </source>
</evidence>
<name>A0AA44EK79_9HYPH</name>
<evidence type="ECO:0000313" key="2">
    <source>
        <dbReference type="EMBL" id="NRF19708.1"/>
    </source>
</evidence>
<dbReference type="RefSeq" id="WP_172873623.1">
    <property type="nucleotide sequence ID" value="NZ_JABRWL010000005.1"/>
</dbReference>
<feature type="compositionally biased region" description="Basic and acidic residues" evidence="1">
    <location>
        <begin position="44"/>
        <end position="56"/>
    </location>
</feature>
<comment type="caution">
    <text evidence="2">The sequence shown here is derived from an EMBL/GenBank/DDBJ whole genome shotgun (WGS) entry which is preliminary data.</text>
</comment>
<reference evidence="2" key="1">
    <citation type="submission" date="2019-07" db="EMBL/GenBank/DDBJ databases">
        <title>FDA dAtabase for Regulatory Grade micrObial Sequences (FDA-ARGOS): Supporting development and validation of Infectious Disease Dx tests.</title>
        <authorList>
            <person name="Bachman M."/>
            <person name="Young C."/>
            <person name="Tallon L."/>
            <person name="Sadzewicz L."/>
            <person name="Vavikolanu K."/>
            <person name="Mehta A."/>
            <person name="Aluvathingal J."/>
            <person name="Nadendla S."/>
            <person name="Nandy P."/>
            <person name="Geyer C."/>
            <person name="Yan Y."/>
            <person name="Sichtig H."/>
        </authorList>
    </citation>
    <scope>NUCLEOTIDE SEQUENCE</scope>
    <source>
        <strain evidence="2">FDAARGOS_618</strain>
    </source>
</reference>
<dbReference type="Pfam" id="PF10122">
    <property type="entry name" value="Zn_ribbon_Com"/>
    <property type="match status" value="1"/>
</dbReference>
<organism evidence="2 3">
    <name type="scientific">Agrobacterium pusense</name>
    <dbReference type="NCBI Taxonomy" id="648995"/>
    <lineage>
        <taxon>Bacteria</taxon>
        <taxon>Pseudomonadati</taxon>
        <taxon>Pseudomonadota</taxon>
        <taxon>Alphaproteobacteria</taxon>
        <taxon>Hyphomicrobiales</taxon>
        <taxon>Rhizobiaceae</taxon>
        <taxon>Rhizobium/Agrobacterium group</taxon>
        <taxon>Agrobacterium</taxon>
    </lineage>
</organism>
<proteinExistence type="predicted"/>
<dbReference type="EMBL" id="JABRWM010000006">
    <property type="protein sequence ID" value="NRF19708.1"/>
    <property type="molecule type" value="Genomic_DNA"/>
</dbReference>